<dbReference type="OrthoDB" id="8482267at2"/>
<dbReference type="Proteomes" id="UP000035444">
    <property type="component" value="Unassembled WGS sequence"/>
</dbReference>
<dbReference type="STRING" id="1489064.WH96_09955"/>
<keyword evidence="2" id="KW-1185">Reference proteome</keyword>
<dbReference type="EMBL" id="LAQL01000006">
    <property type="protein sequence ID" value="KLN60790.1"/>
    <property type="molecule type" value="Genomic_DNA"/>
</dbReference>
<dbReference type="RefSeq" id="WP_047764004.1">
    <property type="nucleotide sequence ID" value="NZ_LAQL01000006.1"/>
</dbReference>
<evidence type="ECO:0000313" key="1">
    <source>
        <dbReference type="EMBL" id="KLN60790.1"/>
    </source>
</evidence>
<proteinExistence type="predicted"/>
<organism evidence="1 2">
    <name type="scientific">Kiloniella spongiae</name>
    <dbReference type="NCBI Taxonomy" id="1489064"/>
    <lineage>
        <taxon>Bacteria</taxon>
        <taxon>Pseudomonadati</taxon>
        <taxon>Pseudomonadota</taxon>
        <taxon>Alphaproteobacteria</taxon>
        <taxon>Rhodospirillales</taxon>
        <taxon>Kiloniellaceae</taxon>
        <taxon>Kiloniella</taxon>
    </lineage>
</organism>
<comment type="caution">
    <text evidence="1">The sequence shown here is derived from an EMBL/GenBank/DDBJ whole genome shotgun (WGS) entry which is preliminary data.</text>
</comment>
<name>A0A0H2MVP4_9PROT</name>
<sequence>MKSSISNHSIFLIGIVAITLSMTLMVTKANAKQVQCREYQTKVLVGGKKENAYGTACLKPDGSWQIQKDAKGNAQLKTGYARQRTQDTRVIVMPASEVEMMYYDDALIVVDEYWYDEPEIFYYDEPETYVFIDDYSDEEVYIVDDGYDDVIILD</sequence>
<reference evidence="1 2" key="1">
    <citation type="submission" date="2015-03" db="EMBL/GenBank/DDBJ databases">
        <title>Genome Sequence of Kiloniella spongiae MEBiC09566, isolated from a marine sponge.</title>
        <authorList>
            <person name="Shao Z."/>
            <person name="Wang L."/>
            <person name="Li X."/>
        </authorList>
    </citation>
    <scope>NUCLEOTIDE SEQUENCE [LARGE SCALE GENOMIC DNA]</scope>
    <source>
        <strain evidence="1 2">MEBiC09566</strain>
    </source>
</reference>
<accession>A0A0H2MVP4</accession>
<protein>
    <submittedName>
        <fullName evidence="1">Uncharacterized protein</fullName>
    </submittedName>
</protein>
<gene>
    <name evidence="1" type="ORF">WH96_09955</name>
</gene>
<dbReference type="AlphaFoldDB" id="A0A0H2MVP4"/>
<evidence type="ECO:0000313" key="2">
    <source>
        <dbReference type="Proteomes" id="UP000035444"/>
    </source>
</evidence>